<feature type="compositionally biased region" description="Basic and acidic residues" evidence="1">
    <location>
        <begin position="293"/>
        <end position="303"/>
    </location>
</feature>
<keyword evidence="3" id="KW-1185">Reference proteome</keyword>
<feature type="region of interest" description="Disordered" evidence="1">
    <location>
        <begin position="159"/>
        <end position="190"/>
    </location>
</feature>
<evidence type="ECO:0000313" key="2">
    <source>
        <dbReference type="EMBL" id="CAL4063238.1"/>
    </source>
</evidence>
<evidence type="ECO:0000256" key="1">
    <source>
        <dbReference type="SAM" id="MobiDB-lite"/>
    </source>
</evidence>
<organism evidence="2 3">
    <name type="scientific">Meganyctiphanes norvegica</name>
    <name type="common">Northern krill</name>
    <name type="synonym">Thysanopoda norvegica</name>
    <dbReference type="NCBI Taxonomy" id="48144"/>
    <lineage>
        <taxon>Eukaryota</taxon>
        <taxon>Metazoa</taxon>
        <taxon>Ecdysozoa</taxon>
        <taxon>Arthropoda</taxon>
        <taxon>Crustacea</taxon>
        <taxon>Multicrustacea</taxon>
        <taxon>Malacostraca</taxon>
        <taxon>Eumalacostraca</taxon>
        <taxon>Eucarida</taxon>
        <taxon>Euphausiacea</taxon>
        <taxon>Euphausiidae</taxon>
        <taxon>Meganyctiphanes</taxon>
    </lineage>
</organism>
<protein>
    <submittedName>
        <fullName evidence="2">Uncharacterized protein</fullName>
    </submittedName>
</protein>
<proteinExistence type="predicted"/>
<name>A0AAV2PPV7_MEGNR</name>
<evidence type="ECO:0000313" key="3">
    <source>
        <dbReference type="Proteomes" id="UP001497623"/>
    </source>
</evidence>
<dbReference type="AlphaFoldDB" id="A0AAV2PPV7"/>
<reference evidence="2 3" key="1">
    <citation type="submission" date="2024-05" db="EMBL/GenBank/DDBJ databases">
        <authorList>
            <person name="Wallberg A."/>
        </authorList>
    </citation>
    <scope>NUCLEOTIDE SEQUENCE [LARGE SCALE GENOMIC DNA]</scope>
</reference>
<dbReference type="Proteomes" id="UP001497623">
    <property type="component" value="Unassembled WGS sequence"/>
</dbReference>
<accession>A0AAV2PPV7</accession>
<gene>
    <name evidence="2" type="ORF">MNOR_LOCUS3201</name>
</gene>
<feature type="compositionally biased region" description="Basic and acidic residues" evidence="1">
    <location>
        <begin position="208"/>
        <end position="217"/>
    </location>
</feature>
<feature type="region of interest" description="Disordered" evidence="1">
    <location>
        <begin position="289"/>
        <end position="310"/>
    </location>
</feature>
<dbReference type="EMBL" id="CAXKWB010001064">
    <property type="protein sequence ID" value="CAL4063238.1"/>
    <property type="molecule type" value="Genomic_DNA"/>
</dbReference>
<comment type="caution">
    <text evidence="2">The sequence shown here is derived from an EMBL/GenBank/DDBJ whole genome shotgun (WGS) entry which is preliminary data.</text>
</comment>
<sequence length="388" mass="42910">MPPPERLHDSANKLENSRINGVNIQDGGTLSKVIQDIWINKARHLSGSLSSIQRTVSLRSNKKEDERSLKLEDQLSQSDSFTSNFDDVFDSPKTNEIPEVYQASHPYNIPAQSNPYIQRYNVNTPGKNPFLSRSSDFENAEKIVDITVIPCRDTPDNKLSNKWTQEAPLTPLRANTPRRGRTPSIKLHTPEPSRCISLAHSRPMSWQEEQHPEKNSPKEMASTIPMPMPMPRTNPKCTRFSKGSDSQAATPYRHPGDGEHSPFPSSTESFQPLKPVLLRTETDTGSLYEVEGYEAKNDEKSLSDRTSATAGTSLDKSFDLMDASPATNEPVVNLKTTPVDLASIFASSNTPKEVSVDVTPAPTVCSSYQAQLNSGLSGDVIKLLVSKF</sequence>
<feature type="region of interest" description="Disordered" evidence="1">
    <location>
        <begin position="202"/>
        <end position="272"/>
    </location>
</feature>